<dbReference type="Gene3D" id="1.10.340.70">
    <property type="match status" value="1"/>
</dbReference>
<protein>
    <recommendedName>
        <fullName evidence="11">Integrase catalytic domain-containing protein</fullName>
    </recommendedName>
</protein>
<reference evidence="12 13" key="1">
    <citation type="submission" date="2024-02" db="EMBL/GenBank/DDBJ databases">
        <title>High-quality chromosome-scale genome assembly of Pensacola bahiagrass (Paspalum notatum Flugge var. saurae).</title>
        <authorList>
            <person name="Vega J.M."/>
            <person name="Podio M."/>
            <person name="Orjuela J."/>
            <person name="Siena L.A."/>
            <person name="Pessino S.C."/>
            <person name="Combes M.C."/>
            <person name="Mariac C."/>
            <person name="Albertini E."/>
            <person name="Pupilli F."/>
            <person name="Ortiz J.P.A."/>
            <person name="Leblanc O."/>
        </authorList>
    </citation>
    <scope>NUCLEOTIDE SEQUENCE [LARGE SCALE GENOMIC DNA]</scope>
    <source>
        <strain evidence="12">R1</strain>
        <tissue evidence="12">Leaf</tissue>
    </source>
</reference>
<keyword evidence="3" id="KW-0064">Aspartyl protease</keyword>
<keyword evidence="6" id="KW-0229">DNA integration</keyword>
<accession>A0AAQ3TCG7</accession>
<proteinExistence type="predicted"/>
<evidence type="ECO:0000313" key="13">
    <source>
        <dbReference type="Proteomes" id="UP001341281"/>
    </source>
</evidence>
<dbReference type="GO" id="GO:0003677">
    <property type="term" value="F:DNA binding"/>
    <property type="evidence" value="ECO:0007669"/>
    <property type="project" value="UniProtKB-KW"/>
</dbReference>
<dbReference type="Gene3D" id="3.30.420.10">
    <property type="entry name" value="Ribonuclease H-like superfamily/Ribonuclease H"/>
    <property type="match status" value="1"/>
</dbReference>
<evidence type="ECO:0000256" key="2">
    <source>
        <dbReference type="ARBA" id="ARBA00022723"/>
    </source>
</evidence>
<sequence>MELRKKILDEAHTSMFTLHPGSNKMYQDLKQKFWWTRMKREIAKYVSECDVCKRVKADHLKPGGMLQPLNIPAWKWEDIHMDFVVGLPRTQKGYDSIWVIIDRFTKSAHFLPVKTAYRANTYAELYIAKIVSLHGVPRTITSDRGSVFVSRFWEQLQKSLGTKLIHSSAYHPQTSGQVERVNQILEDMLRACVLTYSTKWDECLPLAEFAYNNSYQKSLEMAPFEARMGGGANTSEPVEPGERVTFGPDLVTQAEEQVRFIRENLKRARSRQKSYSDRRRRPLVFKEGVHRFGVKGKLAPRYVGPFKISEKCGPVAYRLELPPRLVVHDIFHVSQLKKCLRVPEEEIDTSQVQIEPDLTYEARPVKVLDQKQRSTRRSTVTMYKVQWSEHTEEEATWETEEYLRTKYPGFLPSTSN</sequence>
<evidence type="ECO:0000256" key="7">
    <source>
        <dbReference type="ARBA" id="ARBA00022918"/>
    </source>
</evidence>
<organism evidence="12 13">
    <name type="scientific">Paspalum notatum var. saurae</name>
    <dbReference type="NCBI Taxonomy" id="547442"/>
    <lineage>
        <taxon>Eukaryota</taxon>
        <taxon>Viridiplantae</taxon>
        <taxon>Streptophyta</taxon>
        <taxon>Embryophyta</taxon>
        <taxon>Tracheophyta</taxon>
        <taxon>Spermatophyta</taxon>
        <taxon>Magnoliopsida</taxon>
        <taxon>Liliopsida</taxon>
        <taxon>Poales</taxon>
        <taxon>Poaceae</taxon>
        <taxon>PACMAD clade</taxon>
        <taxon>Panicoideae</taxon>
        <taxon>Andropogonodae</taxon>
        <taxon>Paspaleae</taxon>
        <taxon>Paspalinae</taxon>
        <taxon>Paspalum</taxon>
    </lineage>
</organism>
<evidence type="ECO:0000256" key="6">
    <source>
        <dbReference type="ARBA" id="ARBA00022908"/>
    </source>
</evidence>
<dbReference type="InterPro" id="IPR012337">
    <property type="entry name" value="RNaseH-like_sf"/>
</dbReference>
<dbReference type="Pfam" id="PF17921">
    <property type="entry name" value="Integrase_H2C2"/>
    <property type="match status" value="1"/>
</dbReference>
<dbReference type="GO" id="GO:0006310">
    <property type="term" value="P:DNA recombination"/>
    <property type="evidence" value="ECO:0007669"/>
    <property type="project" value="UniProtKB-KW"/>
</dbReference>
<dbReference type="GO" id="GO:0015074">
    <property type="term" value="P:DNA integration"/>
    <property type="evidence" value="ECO:0007669"/>
    <property type="project" value="UniProtKB-KW"/>
</dbReference>
<dbReference type="InterPro" id="IPR041588">
    <property type="entry name" value="Integrase_H2C2"/>
</dbReference>
<keyword evidence="13" id="KW-1185">Reference proteome</keyword>
<keyword evidence="8" id="KW-0548">Nucleotidyltransferase</keyword>
<dbReference type="Pfam" id="PF24626">
    <property type="entry name" value="SH3_Tf2-1"/>
    <property type="match status" value="1"/>
</dbReference>
<name>A0AAQ3TCG7_PASNO</name>
<evidence type="ECO:0000256" key="3">
    <source>
        <dbReference type="ARBA" id="ARBA00022750"/>
    </source>
</evidence>
<dbReference type="Proteomes" id="UP001341281">
    <property type="component" value="Chromosome 04"/>
</dbReference>
<evidence type="ECO:0000259" key="11">
    <source>
        <dbReference type="PROSITE" id="PS50994"/>
    </source>
</evidence>
<dbReference type="InterPro" id="IPR056924">
    <property type="entry name" value="SH3_Tf2-1"/>
</dbReference>
<dbReference type="SUPFAM" id="SSF53098">
    <property type="entry name" value="Ribonuclease H-like"/>
    <property type="match status" value="1"/>
</dbReference>
<dbReference type="EMBL" id="CP144748">
    <property type="protein sequence ID" value="WVZ69122.1"/>
    <property type="molecule type" value="Genomic_DNA"/>
</dbReference>
<feature type="domain" description="Integrase catalytic" evidence="11">
    <location>
        <begin position="68"/>
        <end position="231"/>
    </location>
</feature>
<keyword evidence="7" id="KW-0695">RNA-directed DNA polymerase</keyword>
<dbReference type="GO" id="GO:0003887">
    <property type="term" value="F:DNA-directed DNA polymerase activity"/>
    <property type="evidence" value="ECO:0007669"/>
    <property type="project" value="UniProtKB-KW"/>
</dbReference>
<keyword evidence="4" id="KW-0378">Hydrolase</keyword>
<dbReference type="Pfam" id="PF00665">
    <property type="entry name" value="rve"/>
    <property type="match status" value="1"/>
</dbReference>
<dbReference type="Gene3D" id="2.40.50.40">
    <property type="match status" value="1"/>
</dbReference>
<gene>
    <name evidence="12" type="ORF">U9M48_017960</name>
</gene>
<dbReference type="GO" id="GO:0046872">
    <property type="term" value="F:metal ion binding"/>
    <property type="evidence" value="ECO:0007669"/>
    <property type="project" value="UniProtKB-KW"/>
</dbReference>
<dbReference type="GO" id="GO:0003964">
    <property type="term" value="F:RNA-directed DNA polymerase activity"/>
    <property type="evidence" value="ECO:0007669"/>
    <property type="project" value="UniProtKB-KW"/>
</dbReference>
<keyword evidence="1" id="KW-0645">Protease</keyword>
<dbReference type="InterPro" id="IPR050951">
    <property type="entry name" value="Retrovirus_Pol_polyprotein"/>
</dbReference>
<keyword evidence="8" id="KW-0239">DNA-directed DNA polymerase</keyword>
<dbReference type="PANTHER" id="PTHR37984">
    <property type="entry name" value="PROTEIN CBG26694"/>
    <property type="match status" value="1"/>
</dbReference>
<dbReference type="AlphaFoldDB" id="A0AAQ3TCG7"/>
<keyword evidence="2" id="KW-0479">Metal-binding</keyword>
<evidence type="ECO:0000256" key="5">
    <source>
        <dbReference type="ARBA" id="ARBA00022842"/>
    </source>
</evidence>
<evidence type="ECO:0000256" key="9">
    <source>
        <dbReference type="ARBA" id="ARBA00023125"/>
    </source>
</evidence>
<keyword evidence="9" id="KW-0238">DNA-binding</keyword>
<dbReference type="InterPro" id="IPR036397">
    <property type="entry name" value="RNaseH_sf"/>
</dbReference>
<dbReference type="SUPFAM" id="SSF54160">
    <property type="entry name" value="Chromo domain-like"/>
    <property type="match status" value="1"/>
</dbReference>
<evidence type="ECO:0000256" key="10">
    <source>
        <dbReference type="ARBA" id="ARBA00023172"/>
    </source>
</evidence>
<dbReference type="PROSITE" id="PS50994">
    <property type="entry name" value="INTEGRASE"/>
    <property type="match status" value="1"/>
</dbReference>
<dbReference type="InterPro" id="IPR016197">
    <property type="entry name" value="Chromo-like_dom_sf"/>
</dbReference>
<keyword evidence="5" id="KW-0460">Magnesium</keyword>
<evidence type="ECO:0000313" key="12">
    <source>
        <dbReference type="EMBL" id="WVZ69122.1"/>
    </source>
</evidence>
<dbReference type="InterPro" id="IPR001584">
    <property type="entry name" value="Integrase_cat-core"/>
</dbReference>
<dbReference type="GO" id="GO:0004190">
    <property type="term" value="F:aspartic-type endopeptidase activity"/>
    <property type="evidence" value="ECO:0007669"/>
    <property type="project" value="UniProtKB-KW"/>
</dbReference>
<evidence type="ECO:0000256" key="4">
    <source>
        <dbReference type="ARBA" id="ARBA00022801"/>
    </source>
</evidence>
<dbReference type="FunFam" id="3.30.420.10:FF:000032">
    <property type="entry name" value="Retrovirus-related Pol polyprotein from transposon 297-like Protein"/>
    <property type="match status" value="1"/>
</dbReference>
<dbReference type="PANTHER" id="PTHR37984:SF5">
    <property type="entry name" value="PROTEIN NYNRIN-LIKE"/>
    <property type="match status" value="1"/>
</dbReference>
<evidence type="ECO:0000256" key="8">
    <source>
        <dbReference type="ARBA" id="ARBA00022932"/>
    </source>
</evidence>
<feature type="non-terminal residue" evidence="12">
    <location>
        <position position="1"/>
    </location>
</feature>
<dbReference type="GO" id="GO:0006508">
    <property type="term" value="P:proteolysis"/>
    <property type="evidence" value="ECO:0007669"/>
    <property type="project" value="UniProtKB-KW"/>
</dbReference>
<evidence type="ECO:0000256" key="1">
    <source>
        <dbReference type="ARBA" id="ARBA00022670"/>
    </source>
</evidence>
<keyword evidence="10" id="KW-0233">DNA recombination</keyword>
<keyword evidence="8" id="KW-0808">Transferase</keyword>